<gene>
    <name evidence="7" type="primary">ugpB_10</name>
    <name evidence="7" type="ORF">M132T_21000</name>
</gene>
<dbReference type="GeneID" id="96912306"/>
<dbReference type="PANTHER" id="PTHR43649:SF33">
    <property type="entry name" value="POLYGALACTURONAN_RHAMNOGALACTURONAN-BINDING PROTEIN YTCQ"/>
    <property type="match status" value="1"/>
</dbReference>
<dbReference type="InterPro" id="IPR006059">
    <property type="entry name" value="SBP"/>
</dbReference>
<dbReference type="Pfam" id="PF01547">
    <property type="entry name" value="SBP_bac_1"/>
    <property type="match status" value="1"/>
</dbReference>
<dbReference type="Proteomes" id="UP000887127">
    <property type="component" value="Unassembled WGS sequence"/>
</dbReference>
<organism evidence="7 8">
    <name type="scientific">Marinilactibacillus psychrotolerans</name>
    <dbReference type="NCBI Taxonomy" id="191770"/>
    <lineage>
        <taxon>Bacteria</taxon>
        <taxon>Bacillati</taxon>
        <taxon>Bacillota</taxon>
        <taxon>Bacilli</taxon>
        <taxon>Lactobacillales</taxon>
        <taxon>Carnobacteriaceae</taxon>
        <taxon>Marinilactibacillus</taxon>
    </lineage>
</organism>
<keyword evidence="5" id="KW-0449">Lipoprotein</keyword>
<proteinExistence type="predicted"/>
<dbReference type="Gene3D" id="3.40.190.10">
    <property type="entry name" value="Periplasmic binding protein-like II"/>
    <property type="match status" value="2"/>
</dbReference>
<evidence type="ECO:0000256" key="3">
    <source>
        <dbReference type="ARBA" id="ARBA00023136"/>
    </source>
</evidence>
<keyword evidence="4" id="KW-0564">Palmitate</keyword>
<dbReference type="RefSeq" id="WP_091763228.1">
    <property type="nucleotide sequence ID" value="NZ_BJVX01000025.1"/>
</dbReference>
<dbReference type="InterPro" id="IPR050490">
    <property type="entry name" value="Bact_solute-bd_prot1"/>
</dbReference>
<keyword evidence="3" id="KW-0472">Membrane</keyword>
<evidence type="ECO:0000313" key="8">
    <source>
        <dbReference type="Proteomes" id="UP000887127"/>
    </source>
</evidence>
<protein>
    <submittedName>
        <fullName evidence="7">Sugar ABC transporter substrate-binding protein</fullName>
    </submittedName>
</protein>
<evidence type="ECO:0000256" key="6">
    <source>
        <dbReference type="SAM" id="SignalP"/>
    </source>
</evidence>
<reference evidence="7" key="1">
    <citation type="submission" date="2019-08" db="EMBL/GenBank/DDBJ databases">
        <title>Marinilactibacillus psychrotolerans M13-2T whole genome sequencing project.</title>
        <authorList>
            <person name="Ishikawa M."/>
            <person name="Suzuki T."/>
            <person name="Matsutani M."/>
        </authorList>
    </citation>
    <scope>NUCLEOTIDE SEQUENCE</scope>
    <source>
        <strain evidence="7">M13-2T</strain>
    </source>
</reference>
<sequence length="415" mass="45726">MVKINKLLLGTTSLLSLSLLAACGNGDEESGSEESSDTLSVWMMGDGNETVQPIFDAYTEETGIEVDLQSIPWSAAHDRLLTAVASGEGPDVVQMGSTYMAEFTDAGALLDISDYIESSDALSPENFFEGNVATTMFDDNYYGVPWYTETRALYYRTDLLEEVGYPEGPSNWEELYDAAVKLSERGDNMYGFDINLKEQTFGPMFAKQNGSEIINEAGEPVLNEPEFVEAIEYLHSFVEAGATTNQDLGIELSQSFGGEGIVPMFISGPWSISMIEDQTTDIEGKWDIRTLPEGPVSNVSNTGGANLAVWSSSDHPDEAMDLIEHMVSVDSLMTYYDTTSSLPALVEAWEEEPFQDEKIAVFGEQLENSEHMPLIEGWDRMSQAYLSSFEQIMVGGADIQETLDNLNEEVKTIIE</sequence>
<dbReference type="SUPFAM" id="SSF53850">
    <property type="entry name" value="Periplasmic binding protein-like II"/>
    <property type="match status" value="1"/>
</dbReference>
<accession>A0AAV3WSW0</accession>
<keyword evidence="1" id="KW-1003">Cell membrane</keyword>
<evidence type="ECO:0000256" key="1">
    <source>
        <dbReference type="ARBA" id="ARBA00022475"/>
    </source>
</evidence>
<evidence type="ECO:0000256" key="5">
    <source>
        <dbReference type="ARBA" id="ARBA00023288"/>
    </source>
</evidence>
<dbReference type="EMBL" id="BKBI01000017">
    <property type="protein sequence ID" value="GEQ36592.1"/>
    <property type="molecule type" value="Genomic_DNA"/>
</dbReference>
<dbReference type="PANTHER" id="PTHR43649">
    <property type="entry name" value="ARABINOSE-BINDING PROTEIN-RELATED"/>
    <property type="match status" value="1"/>
</dbReference>
<name>A0AAV3WSW0_9LACT</name>
<feature type="chain" id="PRO_5043864785" evidence="6">
    <location>
        <begin position="22"/>
        <end position="415"/>
    </location>
</feature>
<dbReference type="AlphaFoldDB" id="A0AAV3WSW0"/>
<feature type="signal peptide" evidence="6">
    <location>
        <begin position="1"/>
        <end position="21"/>
    </location>
</feature>
<dbReference type="PROSITE" id="PS51257">
    <property type="entry name" value="PROKAR_LIPOPROTEIN"/>
    <property type="match status" value="1"/>
</dbReference>
<evidence type="ECO:0000256" key="2">
    <source>
        <dbReference type="ARBA" id="ARBA00022729"/>
    </source>
</evidence>
<evidence type="ECO:0000256" key="4">
    <source>
        <dbReference type="ARBA" id="ARBA00023139"/>
    </source>
</evidence>
<evidence type="ECO:0000313" key="7">
    <source>
        <dbReference type="EMBL" id="GEQ36592.1"/>
    </source>
</evidence>
<keyword evidence="2 6" id="KW-0732">Signal</keyword>
<comment type="caution">
    <text evidence="7">The sequence shown here is derived from an EMBL/GenBank/DDBJ whole genome shotgun (WGS) entry which is preliminary data.</text>
</comment>
<dbReference type="CDD" id="cd14747">
    <property type="entry name" value="PBP2_MalE"/>
    <property type="match status" value="1"/>
</dbReference>